<evidence type="ECO:0000313" key="14">
    <source>
        <dbReference type="EMBL" id="MFC1431206.1"/>
    </source>
</evidence>
<dbReference type="SUPFAM" id="SSF63380">
    <property type="entry name" value="Riboflavin synthase domain-like"/>
    <property type="match status" value="1"/>
</dbReference>
<organism evidence="14 15">
    <name type="scientific">Streptacidiphilus alkalitolerans</name>
    <dbReference type="NCBI Taxonomy" id="3342712"/>
    <lineage>
        <taxon>Bacteria</taxon>
        <taxon>Bacillati</taxon>
        <taxon>Actinomycetota</taxon>
        <taxon>Actinomycetes</taxon>
        <taxon>Kitasatosporales</taxon>
        <taxon>Streptomycetaceae</taxon>
        <taxon>Streptacidiphilus</taxon>
    </lineage>
</organism>
<dbReference type="PROSITE" id="PS01033">
    <property type="entry name" value="GLOBIN"/>
    <property type="match status" value="1"/>
</dbReference>
<reference evidence="14 15" key="1">
    <citation type="submission" date="2024-09" db="EMBL/GenBank/DDBJ databases">
        <authorList>
            <person name="Lee S.D."/>
        </authorList>
    </citation>
    <scope>NUCLEOTIDE SEQUENCE [LARGE SCALE GENOMIC DNA]</scope>
    <source>
        <strain evidence="14 15">N1-3</strain>
    </source>
</reference>
<evidence type="ECO:0000313" key="15">
    <source>
        <dbReference type="Proteomes" id="UP001592530"/>
    </source>
</evidence>
<evidence type="ECO:0000259" key="13">
    <source>
        <dbReference type="PROSITE" id="PS51384"/>
    </source>
</evidence>
<feature type="compositionally biased region" description="Low complexity" evidence="11">
    <location>
        <begin position="55"/>
        <end position="94"/>
    </location>
</feature>
<evidence type="ECO:0000256" key="8">
    <source>
        <dbReference type="ARBA" id="ARBA00023027"/>
    </source>
</evidence>
<gene>
    <name evidence="14" type="ORF">ACEZDB_11155</name>
</gene>
<dbReference type="PANTHER" id="PTHR47354:SF5">
    <property type="entry name" value="PROTEIN RFBI"/>
    <property type="match status" value="1"/>
</dbReference>
<sequence>MSIGSALNRNGLPRIRQSKQAKQPKQSKQPGKAPAPVAPPTEPPPPPAEPPPVGPGTTEAATSEAATTDSAATEAAATDSATDPSPAGSLSAPPAVRPAYAPMITDAPGLNWAGPGDAWSRAWGAHPPQAAALPAAALSGADSFRTTIGPRPTLFPPMPDGPPIPVAPPALIANTAVAVLPLGSARTAATGPTAEDIALVRRSLGVLEPVADRATAHFYAVLFLRHPELRALFPASMDLQRDRLFRALLAAGQAADDPPALSAYLDRLARGHRKYGVLNEHYGPVGEALLAALERYCGRYWDQPTEIAWRRIYRAITEVMIASATDDAAKAPAWWQAEVLTVDQVSSDIALVALRTDQPYPYRAGQYTTLEVPMWPRVWRQYSMASAPRPDSPLALQVKAVPAGWVSNALAHRTRPGDLLRLGPPAGTMLVDHGSDTPLLLLGGGTGIAPLLAIVEEVAAHGRRRTVEVFYGARRAADLYAREQLLALARQHPWLAVRSVVSEGAPVDSGPTGTLPAVVGRRGPWEEYEAYVSGPPAMIRRTSAVLVEAGVPGERIHHDLPEDLG</sequence>
<dbReference type="InterPro" id="IPR008333">
    <property type="entry name" value="Cbr1-like_FAD-bd_dom"/>
</dbReference>
<evidence type="ECO:0000256" key="1">
    <source>
        <dbReference type="ARBA" id="ARBA00001970"/>
    </source>
</evidence>
<dbReference type="InterPro" id="IPR012292">
    <property type="entry name" value="Globin/Proto"/>
</dbReference>
<dbReference type="InterPro" id="IPR001709">
    <property type="entry name" value="Flavoprot_Pyr_Nucl_cyt_Rdtase"/>
</dbReference>
<evidence type="ECO:0000256" key="5">
    <source>
        <dbReference type="ARBA" id="ARBA00022714"/>
    </source>
</evidence>
<evidence type="ECO:0000256" key="9">
    <source>
        <dbReference type="ARBA" id="ARBA00048649"/>
    </source>
</evidence>
<dbReference type="Pfam" id="PF00175">
    <property type="entry name" value="NAD_binding_1"/>
    <property type="match status" value="1"/>
</dbReference>
<dbReference type="SUPFAM" id="SSF46458">
    <property type="entry name" value="Globin-like"/>
    <property type="match status" value="1"/>
</dbReference>
<dbReference type="InterPro" id="IPR017927">
    <property type="entry name" value="FAD-bd_FR_type"/>
</dbReference>
<dbReference type="InterPro" id="IPR039261">
    <property type="entry name" value="FNR_nucleotide-bd"/>
</dbReference>
<comment type="caution">
    <text evidence="14">The sequence shown here is derived from an EMBL/GenBank/DDBJ whole genome shotgun (WGS) entry which is preliminary data.</text>
</comment>
<feature type="compositionally biased region" description="Pro residues" evidence="11">
    <location>
        <begin position="36"/>
        <end position="54"/>
    </location>
</feature>
<dbReference type="EMBL" id="JBHEZY010000003">
    <property type="protein sequence ID" value="MFC1431206.1"/>
    <property type="molecule type" value="Genomic_DNA"/>
</dbReference>
<dbReference type="SUPFAM" id="SSF52343">
    <property type="entry name" value="Ferredoxin reductase-like, C-terminal NADP-linked domain"/>
    <property type="match status" value="1"/>
</dbReference>
<name>A0ABV6WYY7_9ACTN</name>
<comment type="catalytic activity">
    <reaction evidence="9">
        <text>2 nitric oxide + NADH + 2 O2 = 2 nitrate + NAD(+) + H(+)</text>
        <dbReference type="Rhea" id="RHEA:19469"/>
        <dbReference type="ChEBI" id="CHEBI:15378"/>
        <dbReference type="ChEBI" id="CHEBI:15379"/>
        <dbReference type="ChEBI" id="CHEBI:16480"/>
        <dbReference type="ChEBI" id="CHEBI:17632"/>
        <dbReference type="ChEBI" id="CHEBI:57540"/>
        <dbReference type="ChEBI" id="CHEBI:57945"/>
        <dbReference type="EC" id="1.14.12.17"/>
    </reaction>
</comment>
<evidence type="ECO:0000256" key="10">
    <source>
        <dbReference type="ARBA" id="ARBA00049433"/>
    </source>
</evidence>
<feature type="compositionally biased region" description="Low complexity" evidence="11">
    <location>
        <begin position="18"/>
        <end position="35"/>
    </location>
</feature>
<keyword evidence="5" id="KW-0479">Metal-binding</keyword>
<keyword evidence="5" id="KW-0408">Iron</keyword>
<evidence type="ECO:0000259" key="12">
    <source>
        <dbReference type="PROSITE" id="PS01033"/>
    </source>
</evidence>
<dbReference type="Proteomes" id="UP001592530">
    <property type="component" value="Unassembled WGS sequence"/>
</dbReference>
<dbReference type="InterPro" id="IPR000971">
    <property type="entry name" value="Globin"/>
</dbReference>
<dbReference type="InterPro" id="IPR050415">
    <property type="entry name" value="MRET"/>
</dbReference>
<comment type="cofactor">
    <cofactor evidence="2">
        <name>FAD</name>
        <dbReference type="ChEBI" id="CHEBI:57692"/>
    </cofactor>
</comment>
<dbReference type="Pfam" id="PF00970">
    <property type="entry name" value="FAD_binding_6"/>
    <property type="match status" value="1"/>
</dbReference>
<comment type="catalytic activity">
    <reaction evidence="10">
        <text>2 nitric oxide + NADPH + 2 O2 = 2 nitrate + NADP(+) + H(+)</text>
        <dbReference type="Rhea" id="RHEA:19465"/>
        <dbReference type="ChEBI" id="CHEBI:15378"/>
        <dbReference type="ChEBI" id="CHEBI:15379"/>
        <dbReference type="ChEBI" id="CHEBI:16480"/>
        <dbReference type="ChEBI" id="CHEBI:17632"/>
        <dbReference type="ChEBI" id="CHEBI:57783"/>
        <dbReference type="ChEBI" id="CHEBI:58349"/>
        <dbReference type="EC" id="1.14.12.17"/>
    </reaction>
</comment>
<dbReference type="EC" id="1.14.12.17" evidence="4"/>
<evidence type="ECO:0000256" key="3">
    <source>
        <dbReference type="ARBA" id="ARBA00006401"/>
    </source>
</evidence>
<dbReference type="RefSeq" id="WP_380551523.1">
    <property type="nucleotide sequence ID" value="NZ_JBHEZY010000003.1"/>
</dbReference>
<dbReference type="Pfam" id="PF00042">
    <property type="entry name" value="Globin"/>
    <property type="match status" value="1"/>
</dbReference>
<keyword evidence="5" id="KW-0001">2Fe-2S</keyword>
<evidence type="ECO:0000256" key="7">
    <source>
        <dbReference type="ARBA" id="ARBA00023014"/>
    </source>
</evidence>
<feature type="domain" description="Globin" evidence="12">
    <location>
        <begin position="191"/>
        <end position="325"/>
    </location>
</feature>
<dbReference type="PRINTS" id="PR00371">
    <property type="entry name" value="FPNCR"/>
</dbReference>
<keyword evidence="6" id="KW-0521">NADP</keyword>
<dbReference type="Gene3D" id="2.40.30.10">
    <property type="entry name" value="Translation factors"/>
    <property type="match status" value="1"/>
</dbReference>
<dbReference type="CDD" id="cd06187">
    <property type="entry name" value="O2ase_reductase_like"/>
    <property type="match status" value="1"/>
</dbReference>
<dbReference type="CDD" id="cd19753">
    <property type="entry name" value="Mb-like_oxidoreductase"/>
    <property type="match status" value="1"/>
</dbReference>
<dbReference type="InterPro" id="IPR017938">
    <property type="entry name" value="Riboflavin_synthase-like_b-brl"/>
</dbReference>
<dbReference type="InterPro" id="IPR001433">
    <property type="entry name" value="OxRdtase_FAD/NAD-bd"/>
</dbReference>
<comment type="similarity">
    <text evidence="3">In the C-terminal section; belongs to the flavoprotein pyridine nucleotide cytochrome reductase family.</text>
</comment>
<feature type="domain" description="FAD-binding FR-type" evidence="13">
    <location>
        <begin position="332"/>
        <end position="432"/>
    </location>
</feature>
<dbReference type="Gene3D" id="1.10.490.10">
    <property type="entry name" value="Globins"/>
    <property type="match status" value="1"/>
</dbReference>
<evidence type="ECO:0000256" key="11">
    <source>
        <dbReference type="SAM" id="MobiDB-lite"/>
    </source>
</evidence>
<feature type="region of interest" description="Disordered" evidence="11">
    <location>
        <begin position="1"/>
        <end position="94"/>
    </location>
</feature>
<comment type="cofactor">
    <cofactor evidence="1">
        <name>heme b</name>
        <dbReference type="ChEBI" id="CHEBI:60344"/>
    </cofactor>
</comment>
<protein>
    <recommendedName>
        <fullName evidence="4">nitric oxide dioxygenase</fullName>
        <ecNumber evidence="4">1.14.12.17</ecNumber>
    </recommendedName>
</protein>
<keyword evidence="8" id="KW-0520">NAD</keyword>
<dbReference type="PANTHER" id="PTHR47354">
    <property type="entry name" value="NADH OXIDOREDUCTASE HCR"/>
    <property type="match status" value="1"/>
</dbReference>
<keyword evidence="7" id="KW-0411">Iron-sulfur</keyword>
<dbReference type="Gene3D" id="3.40.50.80">
    <property type="entry name" value="Nucleotide-binding domain of ferredoxin-NADP reductase (FNR) module"/>
    <property type="match status" value="1"/>
</dbReference>
<proteinExistence type="inferred from homology"/>
<accession>A0ABV6WYY7</accession>
<evidence type="ECO:0000256" key="2">
    <source>
        <dbReference type="ARBA" id="ARBA00001974"/>
    </source>
</evidence>
<evidence type="ECO:0000256" key="6">
    <source>
        <dbReference type="ARBA" id="ARBA00022857"/>
    </source>
</evidence>
<dbReference type="InterPro" id="IPR009050">
    <property type="entry name" value="Globin-like_sf"/>
</dbReference>
<evidence type="ECO:0000256" key="4">
    <source>
        <dbReference type="ARBA" id="ARBA00012229"/>
    </source>
</evidence>
<dbReference type="PRINTS" id="PR00410">
    <property type="entry name" value="PHEHYDRXLASE"/>
</dbReference>
<dbReference type="PROSITE" id="PS51384">
    <property type="entry name" value="FAD_FR"/>
    <property type="match status" value="1"/>
</dbReference>